<dbReference type="Proteomes" id="UP000634136">
    <property type="component" value="Unassembled WGS sequence"/>
</dbReference>
<keyword evidence="2" id="KW-1185">Reference proteome</keyword>
<gene>
    <name evidence="1" type="ORF">G2W53_037789</name>
</gene>
<protein>
    <submittedName>
        <fullName evidence="1">Uncharacterized protein</fullName>
    </submittedName>
</protein>
<accession>A0A834SK00</accession>
<proteinExistence type="predicted"/>
<name>A0A834SK00_9FABA</name>
<dbReference type="AlphaFoldDB" id="A0A834SK00"/>
<sequence length="28" mass="3180">MAKNISIYKIRHITLYDKYAALGKAAEP</sequence>
<dbReference type="EMBL" id="JAAIUW010000012">
    <property type="protein sequence ID" value="KAF7805628.1"/>
    <property type="molecule type" value="Genomic_DNA"/>
</dbReference>
<evidence type="ECO:0000313" key="2">
    <source>
        <dbReference type="Proteomes" id="UP000634136"/>
    </source>
</evidence>
<comment type="caution">
    <text evidence="1">The sequence shown here is derived from an EMBL/GenBank/DDBJ whole genome shotgun (WGS) entry which is preliminary data.</text>
</comment>
<organism evidence="1 2">
    <name type="scientific">Senna tora</name>
    <dbReference type="NCBI Taxonomy" id="362788"/>
    <lineage>
        <taxon>Eukaryota</taxon>
        <taxon>Viridiplantae</taxon>
        <taxon>Streptophyta</taxon>
        <taxon>Embryophyta</taxon>
        <taxon>Tracheophyta</taxon>
        <taxon>Spermatophyta</taxon>
        <taxon>Magnoliopsida</taxon>
        <taxon>eudicotyledons</taxon>
        <taxon>Gunneridae</taxon>
        <taxon>Pentapetalae</taxon>
        <taxon>rosids</taxon>
        <taxon>fabids</taxon>
        <taxon>Fabales</taxon>
        <taxon>Fabaceae</taxon>
        <taxon>Caesalpinioideae</taxon>
        <taxon>Cassia clade</taxon>
        <taxon>Senna</taxon>
    </lineage>
</organism>
<evidence type="ECO:0000313" key="1">
    <source>
        <dbReference type="EMBL" id="KAF7805628.1"/>
    </source>
</evidence>
<reference evidence="1" key="1">
    <citation type="submission" date="2020-09" db="EMBL/GenBank/DDBJ databases">
        <title>Genome-Enabled Discovery of Anthraquinone Biosynthesis in Senna tora.</title>
        <authorList>
            <person name="Kang S.-H."/>
            <person name="Pandey R.P."/>
            <person name="Lee C.-M."/>
            <person name="Sim J.-S."/>
            <person name="Jeong J.-T."/>
            <person name="Choi B.-S."/>
            <person name="Jung M."/>
            <person name="Ginzburg D."/>
            <person name="Zhao K."/>
            <person name="Won S.Y."/>
            <person name="Oh T.-J."/>
            <person name="Yu Y."/>
            <person name="Kim N.-H."/>
            <person name="Lee O.R."/>
            <person name="Lee T.-H."/>
            <person name="Bashyal P."/>
            <person name="Kim T.-S."/>
            <person name="Lee W.-H."/>
            <person name="Kawkins C."/>
            <person name="Kim C.-K."/>
            <person name="Kim J.S."/>
            <person name="Ahn B.O."/>
            <person name="Rhee S.Y."/>
            <person name="Sohng J.K."/>
        </authorList>
    </citation>
    <scope>NUCLEOTIDE SEQUENCE</scope>
    <source>
        <tissue evidence="1">Leaf</tissue>
    </source>
</reference>